<proteinExistence type="predicted"/>
<evidence type="ECO:0000313" key="1">
    <source>
        <dbReference type="EMBL" id="KAJ7648045.1"/>
    </source>
</evidence>
<dbReference type="Proteomes" id="UP001221142">
    <property type="component" value="Unassembled WGS sequence"/>
</dbReference>
<keyword evidence="2" id="KW-1185">Reference proteome</keyword>
<protein>
    <submittedName>
        <fullName evidence="1">Uncharacterized protein</fullName>
    </submittedName>
</protein>
<sequence>METETAGGATAARRTLGTAPTLALAAKGAWSTTTRAGLPPVVVDLAAFFFPSTILSCIARLFPYIHHFLDQIVGRLPKRSSMKYCTIPAQLVALAFSLLYQRFRTVYLLPISTPRAHLRLCTYPIPCIPTSAPLARIDTEEELNRLVHAFIHWGNTDGSMS</sequence>
<organism evidence="1 2">
    <name type="scientific">Roridomyces roridus</name>
    <dbReference type="NCBI Taxonomy" id="1738132"/>
    <lineage>
        <taxon>Eukaryota</taxon>
        <taxon>Fungi</taxon>
        <taxon>Dikarya</taxon>
        <taxon>Basidiomycota</taxon>
        <taxon>Agaricomycotina</taxon>
        <taxon>Agaricomycetes</taxon>
        <taxon>Agaricomycetidae</taxon>
        <taxon>Agaricales</taxon>
        <taxon>Marasmiineae</taxon>
        <taxon>Mycenaceae</taxon>
        <taxon>Roridomyces</taxon>
    </lineage>
</organism>
<gene>
    <name evidence="1" type="ORF">FB45DRAFT_212645</name>
</gene>
<dbReference type="EMBL" id="JARKIF010000002">
    <property type="protein sequence ID" value="KAJ7648045.1"/>
    <property type="molecule type" value="Genomic_DNA"/>
</dbReference>
<evidence type="ECO:0000313" key="2">
    <source>
        <dbReference type="Proteomes" id="UP001221142"/>
    </source>
</evidence>
<comment type="caution">
    <text evidence="1">The sequence shown here is derived from an EMBL/GenBank/DDBJ whole genome shotgun (WGS) entry which is preliminary data.</text>
</comment>
<name>A0AAD7CGI0_9AGAR</name>
<dbReference type="AlphaFoldDB" id="A0AAD7CGI0"/>
<reference evidence="1" key="1">
    <citation type="submission" date="2023-03" db="EMBL/GenBank/DDBJ databases">
        <title>Massive genome expansion in bonnet fungi (Mycena s.s.) driven by repeated elements and novel gene families across ecological guilds.</title>
        <authorList>
            <consortium name="Lawrence Berkeley National Laboratory"/>
            <person name="Harder C.B."/>
            <person name="Miyauchi S."/>
            <person name="Viragh M."/>
            <person name="Kuo A."/>
            <person name="Thoen E."/>
            <person name="Andreopoulos B."/>
            <person name="Lu D."/>
            <person name="Skrede I."/>
            <person name="Drula E."/>
            <person name="Henrissat B."/>
            <person name="Morin E."/>
            <person name="Kohler A."/>
            <person name="Barry K."/>
            <person name="LaButti K."/>
            <person name="Morin E."/>
            <person name="Salamov A."/>
            <person name="Lipzen A."/>
            <person name="Mereny Z."/>
            <person name="Hegedus B."/>
            <person name="Baldrian P."/>
            <person name="Stursova M."/>
            <person name="Weitz H."/>
            <person name="Taylor A."/>
            <person name="Grigoriev I.V."/>
            <person name="Nagy L.G."/>
            <person name="Martin F."/>
            <person name="Kauserud H."/>
        </authorList>
    </citation>
    <scope>NUCLEOTIDE SEQUENCE</scope>
    <source>
        <strain evidence="1">9284</strain>
    </source>
</reference>
<accession>A0AAD7CGI0</accession>